<protein>
    <recommendedName>
        <fullName evidence="1">beta-fructofuranosidase</fullName>
        <ecNumber evidence="1">3.2.1.26</ecNumber>
    </recommendedName>
</protein>
<dbReference type="AlphaFoldDB" id="A0AAV3PHJ4"/>
<keyword evidence="2" id="KW-0472">Membrane</keyword>
<evidence type="ECO:0000256" key="1">
    <source>
        <dbReference type="ARBA" id="ARBA00012758"/>
    </source>
</evidence>
<name>A0AAV3PHJ4_LITER</name>
<proteinExistence type="predicted"/>
<dbReference type="GO" id="GO:0004564">
    <property type="term" value="F:beta-fructofuranosidase activity"/>
    <property type="evidence" value="ECO:0007669"/>
    <property type="project" value="UniProtKB-EC"/>
</dbReference>
<evidence type="ECO:0000313" key="4">
    <source>
        <dbReference type="EMBL" id="GAA0150750.1"/>
    </source>
</evidence>
<organism evidence="4 5">
    <name type="scientific">Lithospermum erythrorhizon</name>
    <name type="common">Purple gromwell</name>
    <name type="synonym">Lithospermum officinale var. erythrorhizon</name>
    <dbReference type="NCBI Taxonomy" id="34254"/>
    <lineage>
        <taxon>Eukaryota</taxon>
        <taxon>Viridiplantae</taxon>
        <taxon>Streptophyta</taxon>
        <taxon>Embryophyta</taxon>
        <taxon>Tracheophyta</taxon>
        <taxon>Spermatophyta</taxon>
        <taxon>Magnoliopsida</taxon>
        <taxon>eudicotyledons</taxon>
        <taxon>Gunneridae</taxon>
        <taxon>Pentapetalae</taxon>
        <taxon>asterids</taxon>
        <taxon>lamiids</taxon>
        <taxon>Boraginales</taxon>
        <taxon>Boraginaceae</taxon>
        <taxon>Boraginoideae</taxon>
        <taxon>Lithospermeae</taxon>
        <taxon>Lithospermum</taxon>
    </lineage>
</organism>
<evidence type="ECO:0000259" key="3">
    <source>
        <dbReference type="Pfam" id="PF11837"/>
    </source>
</evidence>
<keyword evidence="2" id="KW-1133">Transmembrane helix</keyword>
<comment type="caution">
    <text evidence="4">The sequence shown here is derived from an EMBL/GenBank/DDBJ whole genome shotgun (WGS) entry which is preliminary data.</text>
</comment>
<gene>
    <name evidence="4" type="ORF">LIER_09617</name>
</gene>
<feature type="domain" description="Beta-fructofuranosidase N-terminal" evidence="3">
    <location>
        <begin position="22"/>
        <end position="121"/>
    </location>
</feature>
<dbReference type="Proteomes" id="UP001454036">
    <property type="component" value="Unassembled WGS sequence"/>
</dbReference>
<feature type="transmembrane region" description="Helical" evidence="2">
    <location>
        <begin position="43"/>
        <end position="62"/>
    </location>
</feature>
<sequence>MSTNNLIIPPSIYDPENVAYSTPLLNHPHAASSPASQRWRVKVFSGIFIPTILFVSLVFIIVNHVQEPHSGRVYDDGNIQRKVSPEVLTPSSRGVSHGVSEKSFRQGYGGNVAYPWTNSMLSWQRTSYHFQPEKNWMNGKSTI</sequence>
<keyword evidence="2" id="KW-0812">Transmembrane</keyword>
<dbReference type="EMBL" id="BAABME010001649">
    <property type="protein sequence ID" value="GAA0150750.1"/>
    <property type="molecule type" value="Genomic_DNA"/>
</dbReference>
<accession>A0AAV3PHJ4</accession>
<reference evidence="4 5" key="1">
    <citation type="submission" date="2024-01" db="EMBL/GenBank/DDBJ databases">
        <title>The complete chloroplast genome sequence of Lithospermum erythrorhizon: insights into the phylogenetic relationship among Boraginaceae species and the maternal lineages of purple gromwells.</title>
        <authorList>
            <person name="Okada T."/>
            <person name="Watanabe K."/>
        </authorList>
    </citation>
    <scope>NUCLEOTIDE SEQUENCE [LARGE SCALE GENOMIC DNA]</scope>
</reference>
<dbReference type="EC" id="3.2.1.26" evidence="1"/>
<keyword evidence="5" id="KW-1185">Reference proteome</keyword>
<evidence type="ECO:0000256" key="2">
    <source>
        <dbReference type="SAM" id="Phobius"/>
    </source>
</evidence>
<dbReference type="InterPro" id="IPR021792">
    <property type="entry name" value="Beta-fructofuranosidase_N"/>
</dbReference>
<evidence type="ECO:0000313" key="5">
    <source>
        <dbReference type="Proteomes" id="UP001454036"/>
    </source>
</evidence>
<dbReference type="Pfam" id="PF11837">
    <property type="entry name" value="INV_N"/>
    <property type="match status" value="1"/>
</dbReference>